<dbReference type="InterPro" id="IPR036291">
    <property type="entry name" value="NAD(P)-bd_dom_sf"/>
</dbReference>
<comment type="similarity">
    <text evidence="1 7">Belongs to the peptidase S14 family.</text>
</comment>
<keyword evidence="3" id="KW-0378">Hydrolase</keyword>
<dbReference type="InterPro" id="IPR057326">
    <property type="entry name" value="KR_dom"/>
</dbReference>
<dbReference type="GO" id="GO:0009840">
    <property type="term" value="C:chloroplastic endopeptidase Clp complex"/>
    <property type="evidence" value="ECO:0007669"/>
    <property type="project" value="UniProtKB-ARBA"/>
</dbReference>
<evidence type="ECO:0000256" key="7">
    <source>
        <dbReference type="RuleBase" id="RU003567"/>
    </source>
</evidence>
<dbReference type="GO" id="GO:0006515">
    <property type="term" value="P:protein quality control for misfolded or incompletely synthesized proteins"/>
    <property type="evidence" value="ECO:0007669"/>
    <property type="project" value="TreeGrafter"/>
</dbReference>
<evidence type="ECO:0000256" key="2">
    <source>
        <dbReference type="ARBA" id="ARBA00022670"/>
    </source>
</evidence>
<reference evidence="10 11" key="1">
    <citation type="submission" date="2021-07" db="EMBL/GenBank/DDBJ databases">
        <title>The Aristolochia fimbriata genome: insights into angiosperm evolution, floral development and chemical biosynthesis.</title>
        <authorList>
            <person name="Jiao Y."/>
        </authorList>
    </citation>
    <scope>NUCLEOTIDE SEQUENCE [LARGE SCALE GENOMIC DNA]</scope>
    <source>
        <strain evidence="10">IBCAS-2021</strain>
        <tissue evidence="10">Leaf</tissue>
    </source>
</reference>
<evidence type="ECO:0000256" key="8">
    <source>
        <dbReference type="SAM" id="MobiDB-lite"/>
    </source>
</evidence>
<name>A0AAV7ETU4_ARIFI</name>
<dbReference type="AlphaFoldDB" id="A0AAV7ETU4"/>
<evidence type="ECO:0000259" key="9">
    <source>
        <dbReference type="SMART" id="SM00822"/>
    </source>
</evidence>
<keyword evidence="2" id="KW-0645">Protease</keyword>
<dbReference type="NCBIfam" id="NF009205">
    <property type="entry name" value="PRK12553.1"/>
    <property type="match status" value="1"/>
</dbReference>
<feature type="active site" evidence="6">
    <location>
        <position position="448"/>
    </location>
</feature>
<dbReference type="Gene3D" id="3.40.50.720">
    <property type="entry name" value="NAD(P)-binding Rossmann-like Domain"/>
    <property type="match status" value="1"/>
</dbReference>
<dbReference type="SMART" id="SM00822">
    <property type="entry name" value="PKS_KR"/>
    <property type="match status" value="1"/>
</dbReference>
<proteinExistence type="inferred from homology"/>
<evidence type="ECO:0000256" key="5">
    <source>
        <dbReference type="ARBA" id="ARBA00034021"/>
    </source>
</evidence>
<comment type="catalytic activity">
    <reaction evidence="5 6">
        <text>Hydrolysis of proteins to small peptides in the presence of ATP and magnesium. alpha-casein is the usual test substrate. In the absence of ATP, only oligopeptides shorter than five residues are hydrolyzed (such as succinyl-Leu-Tyr-|-NHMec, and Leu-Tyr-Leu-|-Tyr-Trp, in which cleavage of the -Tyr-|-Leu- and -Tyr-|-Trp bonds also occurs).</text>
        <dbReference type="EC" id="3.4.21.92"/>
    </reaction>
</comment>
<dbReference type="Proteomes" id="UP000825729">
    <property type="component" value="Unassembled WGS sequence"/>
</dbReference>
<dbReference type="CDD" id="cd07017">
    <property type="entry name" value="S14_ClpP_2"/>
    <property type="match status" value="1"/>
</dbReference>
<evidence type="ECO:0000256" key="4">
    <source>
        <dbReference type="ARBA" id="ARBA00022825"/>
    </source>
</evidence>
<dbReference type="GO" id="GO:0004176">
    <property type="term" value="F:ATP-dependent peptidase activity"/>
    <property type="evidence" value="ECO:0007669"/>
    <property type="project" value="InterPro"/>
</dbReference>
<dbReference type="FunFam" id="3.90.226.10:FF:000001">
    <property type="entry name" value="ATP-dependent Clp protease proteolytic subunit"/>
    <property type="match status" value="1"/>
</dbReference>
<comment type="caution">
    <text evidence="10">The sequence shown here is derived from an EMBL/GenBank/DDBJ whole genome shotgun (WGS) entry which is preliminary data.</text>
</comment>
<feature type="domain" description="Ketoreductase" evidence="9">
    <location>
        <begin position="15"/>
        <end position="202"/>
    </location>
</feature>
<dbReference type="EMBL" id="JAINDJ010000003">
    <property type="protein sequence ID" value="KAG9452069.1"/>
    <property type="molecule type" value="Genomic_DNA"/>
</dbReference>
<dbReference type="InterPro" id="IPR001907">
    <property type="entry name" value="ClpP"/>
</dbReference>
<keyword evidence="11" id="KW-1185">Reference proteome</keyword>
<dbReference type="HAMAP" id="MF_00444">
    <property type="entry name" value="ClpP"/>
    <property type="match status" value="1"/>
</dbReference>
<keyword evidence="4" id="KW-0720">Serine protease</keyword>
<dbReference type="Pfam" id="PF00574">
    <property type="entry name" value="CLP_protease"/>
    <property type="match status" value="1"/>
</dbReference>
<evidence type="ECO:0000256" key="1">
    <source>
        <dbReference type="ARBA" id="ARBA00007039"/>
    </source>
</evidence>
<dbReference type="GO" id="GO:0009534">
    <property type="term" value="C:chloroplast thylakoid"/>
    <property type="evidence" value="ECO:0007669"/>
    <property type="project" value="UniProtKB-ARBA"/>
</dbReference>
<sequence length="574" mass="61513">MDPRPTAAAPPLAGRVAIVTGASGGIGPEVAAHLSSLGAKLILADLRPAADPTAHTLLSDPTRATAVRVDVADPGDVRAMFDHAERHFGSPAHILVHCAGVASSVYPSILDTSSEEWERLFEINAKGSFLCCREAAARLARGGGGRIVAFSSSTASAAPPGYGAYAATKAAVEAMVRVLAKEMKGSGVTANCVAPGPVATEMFFAGKSEEAVKRSAEENPLGRLGEPRDVAAVVGFLVGDSGEWINGQDSIGQCHIGHRKKLRRKSYIDSPKWPSPIFLLLLQRLARLRRRRAASEPLLRYRLFALSGAFVTRHVYNSRHFNTESLLTATQMFRPLVSRFAAARPRLSRSYNLVPMVVEQTNRGERAYDIFSRLLKERIICISGPISDDTASVVVAQLLFLEADQPTKPISLYINSPGGVVTAGLAIYDTMRYISAPVSTLCIGQAASMGSLLLTAGAPGERRSLPNARIMIHEPSGASSGKASDIAVHTKEILKLKKRLNSIYVKHTGQSLETIKKFMRRDTFMSPEEALGYGIIDEIVEKRPMSLVTDAVDVTEGAADSSKGKDEASSKTDL</sequence>
<dbReference type="InterPro" id="IPR002347">
    <property type="entry name" value="SDR_fam"/>
</dbReference>
<evidence type="ECO:0000256" key="6">
    <source>
        <dbReference type="PROSITE-ProRule" id="PRU10085"/>
    </source>
</evidence>
<dbReference type="InterPro" id="IPR020904">
    <property type="entry name" value="Sc_DH/Rdtase_CS"/>
</dbReference>
<evidence type="ECO:0000256" key="3">
    <source>
        <dbReference type="ARBA" id="ARBA00022801"/>
    </source>
</evidence>
<organism evidence="10 11">
    <name type="scientific">Aristolochia fimbriata</name>
    <name type="common">White veined hardy Dutchman's pipe vine</name>
    <dbReference type="NCBI Taxonomy" id="158543"/>
    <lineage>
        <taxon>Eukaryota</taxon>
        <taxon>Viridiplantae</taxon>
        <taxon>Streptophyta</taxon>
        <taxon>Embryophyta</taxon>
        <taxon>Tracheophyta</taxon>
        <taxon>Spermatophyta</taxon>
        <taxon>Magnoliopsida</taxon>
        <taxon>Magnoliidae</taxon>
        <taxon>Piperales</taxon>
        <taxon>Aristolochiaceae</taxon>
        <taxon>Aristolochia</taxon>
    </lineage>
</organism>
<dbReference type="GO" id="GO:0004252">
    <property type="term" value="F:serine-type endopeptidase activity"/>
    <property type="evidence" value="ECO:0007669"/>
    <property type="project" value="UniProtKB-EC"/>
</dbReference>
<dbReference type="NCBIfam" id="NF001368">
    <property type="entry name" value="PRK00277.1"/>
    <property type="match status" value="1"/>
</dbReference>
<dbReference type="PROSITE" id="PS00381">
    <property type="entry name" value="CLP_PROTEASE_SER"/>
    <property type="match status" value="1"/>
</dbReference>
<dbReference type="PANTHER" id="PTHR10381:SF11">
    <property type="entry name" value="ATP-DEPENDENT CLP PROTEASE PROTEOLYTIC SUBUNIT, MITOCHONDRIAL"/>
    <property type="match status" value="1"/>
</dbReference>
<dbReference type="FunFam" id="3.40.50.720:FF:000084">
    <property type="entry name" value="Short-chain dehydrogenase reductase"/>
    <property type="match status" value="1"/>
</dbReference>
<dbReference type="PANTHER" id="PTHR10381">
    <property type="entry name" value="ATP-DEPENDENT CLP PROTEASE PROTEOLYTIC SUBUNIT"/>
    <property type="match status" value="1"/>
</dbReference>
<accession>A0AAV7ETU4</accession>
<gene>
    <name evidence="10" type="ORF">H6P81_004973</name>
</gene>
<dbReference type="Gene3D" id="3.90.226.10">
    <property type="entry name" value="2-enoyl-CoA Hydratase, Chain A, domain 1"/>
    <property type="match status" value="1"/>
</dbReference>
<dbReference type="InterPro" id="IPR029045">
    <property type="entry name" value="ClpP/crotonase-like_dom_sf"/>
</dbReference>
<dbReference type="GO" id="GO:0051117">
    <property type="term" value="F:ATPase binding"/>
    <property type="evidence" value="ECO:0007669"/>
    <property type="project" value="TreeGrafter"/>
</dbReference>
<dbReference type="SUPFAM" id="SSF52096">
    <property type="entry name" value="ClpP/crotonase"/>
    <property type="match status" value="1"/>
</dbReference>
<dbReference type="PROSITE" id="PS00061">
    <property type="entry name" value="ADH_SHORT"/>
    <property type="match status" value="1"/>
</dbReference>
<feature type="region of interest" description="Disordered" evidence="8">
    <location>
        <begin position="555"/>
        <end position="574"/>
    </location>
</feature>
<dbReference type="InterPro" id="IPR018215">
    <property type="entry name" value="ClpP_Ser_AS"/>
</dbReference>
<protein>
    <recommendedName>
        <fullName evidence="7">ATP-dependent Clp protease proteolytic subunit</fullName>
    </recommendedName>
</protein>
<dbReference type="PRINTS" id="PR00127">
    <property type="entry name" value="CLPPROTEASEP"/>
</dbReference>
<feature type="compositionally biased region" description="Basic and acidic residues" evidence="8">
    <location>
        <begin position="562"/>
        <end position="574"/>
    </location>
</feature>
<dbReference type="SUPFAM" id="SSF51735">
    <property type="entry name" value="NAD(P)-binding Rossmann-fold domains"/>
    <property type="match status" value="1"/>
</dbReference>
<evidence type="ECO:0000313" key="10">
    <source>
        <dbReference type="EMBL" id="KAG9452069.1"/>
    </source>
</evidence>
<evidence type="ECO:0000313" key="11">
    <source>
        <dbReference type="Proteomes" id="UP000825729"/>
    </source>
</evidence>
<dbReference type="InterPro" id="IPR023562">
    <property type="entry name" value="ClpP/TepA"/>
</dbReference>
<dbReference type="Pfam" id="PF13561">
    <property type="entry name" value="adh_short_C2"/>
    <property type="match status" value="1"/>
</dbReference>